<name>A0ABQ8TCH7_PERAM</name>
<dbReference type="SUPFAM" id="SSF56672">
    <property type="entry name" value="DNA/RNA polymerases"/>
    <property type="match status" value="1"/>
</dbReference>
<organism evidence="2 3">
    <name type="scientific">Periplaneta americana</name>
    <name type="common">American cockroach</name>
    <name type="synonym">Blatta americana</name>
    <dbReference type="NCBI Taxonomy" id="6978"/>
    <lineage>
        <taxon>Eukaryota</taxon>
        <taxon>Metazoa</taxon>
        <taxon>Ecdysozoa</taxon>
        <taxon>Arthropoda</taxon>
        <taxon>Hexapoda</taxon>
        <taxon>Insecta</taxon>
        <taxon>Pterygota</taxon>
        <taxon>Neoptera</taxon>
        <taxon>Polyneoptera</taxon>
        <taxon>Dictyoptera</taxon>
        <taxon>Blattodea</taxon>
        <taxon>Blattoidea</taxon>
        <taxon>Blattidae</taxon>
        <taxon>Blattinae</taxon>
        <taxon>Periplaneta</taxon>
    </lineage>
</organism>
<evidence type="ECO:0000313" key="3">
    <source>
        <dbReference type="Proteomes" id="UP001148838"/>
    </source>
</evidence>
<dbReference type="Proteomes" id="UP001148838">
    <property type="component" value="Unassembled WGS sequence"/>
</dbReference>
<feature type="domain" description="Reverse transcriptase" evidence="1">
    <location>
        <begin position="416"/>
        <end position="547"/>
    </location>
</feature>
<dbReference type="EMBL" id="JAJSOF020000011">
    <property type="protein sequence ID" value="KAJ4444267.1"/>
    <property type="molecule type" value="Genomic_DNA"/>
</dbReference>
<comment type="caution">
    <text evidence="2">The sequence shown here is derived from an EMBL/GenBank/DDBJ whole genome shotgun (WGS) entry which is preliminary data.</text>
</comment>
<dbReference type="InterPro" id="IPR043502">
    <property type="entry name" value="DNA/RNA_pol_sf"/>
</dbReference>
<keyword evidence="3" id="KW-1185">Reference proteome</keyword>
<gene>
    <name evidence="2" type="ORF">ANN_06059</name>
</gene>
<evidence type="ECO:0000259" key="1">
    <source>
        <dbReference type="Pfam" id="PF00078"/>
    </source>
</evidence>
<protein>
    <recommendedName>
        <fullName evidence="1">Reverse transcriptase domain-containing protein</fullName>
    </recommendedName>
</protein>
<dbReference type="PANTHER" id="PTHR47027">
    <property type="entry name" value="REVERSE TRANSCRIPTASE DOMAIN-CONTAINING PROTEIN"/>
    <property type="match status" value="1"/>
</dbReference>
<dbReference type="PANTHER" id="PTHR47027:SF20">
    <property type="entry name" value="REVERSE TRANSCRIPTASE-LIKE PROTEIN WITH RNA-DIRECTED DNA POLYMERASE DOMAIN"/>
    <property type="match status" value="1"/>
</dbReference>
<proteinExistence type="predicted"/>
<reference evidence="2 3" key="1">
    <citation type="journal article" date="2022" name="Allergy">
        <title>Genome assembly and annotation of Periplaneta americana reveal a comprehensive cockroach allergen profile.</title>
        <authorList>
            <person name="Wang L."/>
            <person name="Xiong Q."/>
            <person name="Saelim N."/>
            <person name="Wang L."/>
            <person name="Nong W."/>
            <person name="Wan A.T."/>
            <person name="Shi M."/>
            <person name="Liu X."/>
            <person name="Cao Q."/>
            <person name="Hui J.H.L."/>
            <person name="Sookrung N."/>
            <person name="Leung T.F."/>
            <person name="Tungtrongchitr A."/>
            <person name="Tsui S.K.W."/>
        </authorList>
    </citation>
    <scope>NUCLEOTIDE SEQUENCE [LARGE SCALE GENOMIC DNA]</scope>
    <source>
        <strain evidence="2">PWHHKU_190912</strain>
    </source>
</reference>
<dbReference type="Pfam" id="PF00078">
    <property type="entry name" value="RVT_1"/>
    <property type="match status" value="1"/>
</dbReference>
<accession>A0ABQ8TCH7</accession>
<evidence type="ECO:0000313" key="2">
    <source>
        <dbReference type="EMBL" id="KAJ4444267.1"/>
    </source>
</evidence>
<dbReference type="InterPro" id="IPR000477">
    <property type="entry name" value="RT_dom"/>
</dbReference>
<sequence length="602" mass="69454">MGNACYYSVEKLLSSNLKSKNLKVRIYKTVILPVLLYGCETWTLTLREEHRLRVFENKVLRKIFGAKRDEVTGEWRKLHNAELHALYSSPDIIRNIKSRRLRWAGHVARMGESRNAYRVLVGRPEGKRPLWRPRRRWEDDIKMDLREVGYDDRDWINLAQDRDRWRAYVRAAMNLRLSAPVYRPMLQYSWQSAGYVNPEQVSDFKNVIQVAFDFSALECGSEDCSGVASACCAYCSAPCCFMHFIENPHDVAKILCPERSHEFKKIKLSPNTVQRRICKIANVIESEVETTINQFVTYSLALDQSTYRNDKAHLANFIRGINEHFTLSEYLLDVITLEENATGEDAFQELKDELFFTDLTFLVGISENFNNLNCHLQGLNQNIIDMYNRVTWFVAMLDVWKVQLIHVCIRLRIFLNQNVLESKGQFLSDAFPIHCGLKQGDALSTLLFNFALEYAIRKVQDNRQGLELNGLHQLLVYVDDVNMLGENPQTIRENTEILLEASKAIGLEVIPEKTKYMIMSRDQNIVRNRNIQIGDLSFEGVEKFKYLVATATNINDTREEIKCRINMGNACYYSVEKLLSSSLLSKNLTVILPAVAKLGLSL</sequence>